<evidence type="ECO:0000256" key="3">
    <source>
        <dbReference type="ARBA" id="ARBA00022723"/>
    </source>
</evidence>
<accession>A0AAW3TUA3</accession>
<dbReference type="InterPro" id="IPR000486">
    <property type="entry name" value="Xdiol_ring_cleave_dOase_1/2"/>
</dbReference>
<evidence type="ECO:0000256" key="9">
    <source>
        <dbReference type="SAM" id="MobiDB-lite"/>
    </source>
</evidence>
<dbReference type="InterPro" id="IPR004360">
    <property type="entry name" value="Glyas_Fos-R_dOase_dom"/>
</dbReference>
<evidence type="ECO:0000259" key="10">
    <source>
        <dbReference type="PROSITE" id="PS51819"/>
    </source>
</evidence>
<evidence type="ECO:0000256" key="1">
    <source>
        <dbReference type="ARBA" id="ARBA00001954"/>
    </source>
</evidence>
<evidence type="ECO:0000313" key="12">
    <source>
        <dbReference type="Proteomes" id="UP000528945"/>
    </source>
</evidence>
<keyword evidence="3" id="KW-0479">Metal-binding</keyword>
<evidence type="ECO:0000256" key="6">
    <source>
        <dbReference type="ARBA" id="ARBA00023002"/>
    </source>
</evidence>
<dbReference type="CDD" id="cd07252">
    <property type="entry name" value="BphC1-RGP6_N_like"/>
    <property type="match status" value="1"/>
</dbReference>
<comment type="cofactor">
    <cofactor evidence="1 8">
        <name>Fe(2+)</name>
        <dbReference type="ChEBI" id="CHEBI:29033"/>
    </cofactor>
</comment>
<dbReference type="CDD" id="cd07237">
    <property type="entry name" value="BphC1-RGP6_C_like"/>
    <property type="match status" value="1"/>
</dbReference>
<sequence>MIRSLGYLGLGVSDTDAWIAFATDVLGLMRAENGRDGRRYRLDDLAWRIAVHQGDDDLLYAGYEVADAFDLEELVAAIEEAGHPVSRADAELRADRGVMGLASCTDPDGLRLEFFHGPTQRRDRPFASPAAVSGFNTGEQGLGHIVISTPDIATARAFYVGVLGFRLSDVITMRPAPGIAIDLEFHHCNARHHTLALVPAAAPKRMHHFMLEARTLDDVGFALDRAQDAGSPITQTIGRHTNDGMISFYAATPSGFEVEFGWGGSTIGAEGPRVTRHDKMSSWGHRRPRPNGA</sequence>
<dbReference type="Proteomes" id="UP000528945">
    <property type="component" value="Unassembled WGS sequence"/>
</dbReference>
<dbReference type="PANTHER" id="PTHR21366:SF14">
    <property type="entry name" value="GLYOXALASE DOMAIN-CONTAINING PROTEIN 5"/>
    <property type="match status" value="1"/>
</dbReference>
<dbReference type="PANTHER" id="PTHR21366">
    <property type="entry name" value="GLYOXALASE FAMILY PROTEIN"/>
    <property type="match status" value="1"/>
</dbReference>
<gene>
    <name evidence="11" type="ORF">GGR47_001220</name>
</gene>
<dbReference type="EC" id="1.13.11.39" evidence="11"/>
<keyword evidence="6 8" id="KW-0560">Oxidoreductase</keyword>
<dbReference type="PROSITE" id="PS51819">
    <property type="entry name" value="VOC"/>
    <property type="match status" value="2"/>
</dbReference>
<keyword evidence="4 8" id="KW-0058">Aromatic hydrocarbons catabolism</keyword>
<feature type="region of interest" description="Disordered" evidence="9">
    <location>
        <begin position="267"/>
        <end position="293"/>
    </location>
</feature>
<dbReference type="InterPro" id="IPR029068">
    <property type="entry name" value="Glyas_Bleomycin-R_OHBP_Dase"/>
</dbReference>
<dbReference type="InterPro" id="IPR037523">
    <property type="entry name" value="VOC_core"/>
</dbReference>
<protein>
    <submittedName>
        <fullName evidence="11">Biphenyl-2,3-diol 1,2-dioxygenase</fullName>
        <ecNumber evidence="11">1.13.11.39</ecNumber>
    </submittedName>
</protein>
<dbReference type="PROSITE" id="PS00082">
    <property type="entry name" value="EXTRADIOL_DIOXYGENAS"/>
    <property type="match status" value="1"/>
</dbReference>
<evidence type="ECO:0000256" key="5">
    <source>
        <dbReference type="ARBA" id="ARBA00022964"/>
    </source>
</evidence>
<dbReference type="Gene3D" id="3.10.180.10">
    <property type="entry name" value="2,3-Dihydroxybiphenyl 1,2-Dioxygenase, domain 1"/>
    <property type="match status" value="2"/>
</dbReference>
<dbReference type="RefSeq" id="WP_208663181.1">
    <property type="nucleotide sequence ID" value="NZ_JACIDB010000002.1"/>
</dbReference>
<keyword evidence="7 8" id="KW-0408">Iron</keyword>
<comment type="caution">
    <text evidence="11">The sequence shown here is derived from an EMBL/GenBank/DDBJ whole genome shotgun (WGS) entry which is preliminary data.</text>
</comment>
<evidence type="ECO:0000256" key="7">
    <source>
        <dbReference type="ARBA" id="ARBA00023004"/>
    </source>
</evidence>
<dbReference type="SUPFAM" id="SSF54593">
    <property type="entry name" value="Glyoxalase/Bleomycin resistance protein/Dihydroxybiphenyl dioxygenase"/>
    <property type="match status" value="2"/>
</dbReference>
<dbReference type="Pfam" id="PF22632">
    <property type="entry name" value="BphC_D1"/>
    <property type="match status" value="1"/>
</dbReference>
<dbReference type="Pfam" id="PF00903">
    <property type="entry name" value="Glyoxalase"/>
    <property type="match status" value="1"/>
</dbReference>
<evidence type="ECO:0000256" key="4">
    <source>
        <dbReference type="ARBA" id="ARBA00022797"/>
    </source>
</evidence>
<proteinExistence type="inferred from homology"/>
<feature type="domain" description="VOC" evidence="10">
    <location>
        <begin position="141"/>
        <end position="263"/>
    </location>
</feature>
<organism evidence="11 12">
    <name type="scientific">Sphingomonas aquatilis</name>
    <dbReference type="NCBI Taxonomy" id="93063"/>
    <lineage>
        <taxon>Bacteria</taxon>
        <taxon>Pseudomonadati</taxon>
        <taxon>Pseudomonadota</taxon>
        <taxon>Alphaproteobacteria</taxon>
        <taxon>Sphingomonadales</taxon>
        <taxon>Sphingomonadaceae</taxon>
        <taxon>Sphingomonas</taxon>
    </lineage>
</organism>
<dbReference type="GO" id="GO:0008198">
    <property type="term" value="F:ferrous iron binding"/>
    <property type="evidence" value="ECO:0007669"/>
    <property type="project" value="InterPro"/>
</dbReference>
<name>A0AAW3TUA3_9SPHN</name>
<evidence type="ECO:0000256" key="8">
    <source>
        <dbReference type="RuleBase" id="RU000683"/>
    </source>
</evidence>
<feature type="domain" description="VOC" evidence="10">
    <location>
        <begin position="4"/>
        <end position="117"/>
    </location>
</feature>
<dbReference type="AlphaFoldDB" id="A0AAW3TUA3"/>
<evidence type="ECO:0000313" key="11">
    <source>
        <dbReference type="EMBL" id="MBB3874985.1"/>
    </source>
</evidence>
<dbReference type="InterPro" id="IPR050383">
    <property type="entry name" value="GlyoxalaseI/FosfomycinResist"/>
</dbReference>
<comment type="similarity">
    <text evidence="2 8">Belongs to the extradiol ring-cleavage dioxygenase family.</text>
</comment>
<evidence type="ECO:0000256" key="2">
    <source>
        <dbReference type="ARBA" id="ARBA00008784"/>
    </source>
</evidence>
<dbReference type="GO" id="GO:0018583">
    <property type="term" value="F:biphenyl-2,3-diol 1,2-dioxygenase activity"/>
    <property type="evidence" value="ECO:0007669"/>
    <property type="project" value="UniProtKB-EC"/>
</dbReference>
<reference evidence="11 12" key="1">
    <citation type="submission" date="2020-08" db="EMBL/GenBank/DDBJ databases">
        <title>Genomic Encyclopedia of Type Strains, Phase IV (KMG-IV): sequencing the most valuable type-strain genomes for metagenomic binning, comparative biology and taxonomic classification.</title>
        <authorList>
            <person name="Goeker M."/>
        </authorList>
    </citation>
    <scope>NUCLEOTIDE SEQUENCE [LARGE SCALE GENOMIC DNA]</scope>
    <source>
        <strain evidence="11 12">DSM 15581</strain>
    </source>
</reference>
<dbReference type="EMBL" id="JACIDB010000002">
    <property type="protein sequence ID" value="MBB3874985.1"/>
    <property type="molecule type" value="Genomic_DNA"/>
</dbReference>
<feature type="compositionally biased region" description="Basic residues" evidence="9">
    <location>
        <begin position="284"/>
        <end position="293"/>
    </location>
</feature>
<keyword evidence="12" id="KW-1185">Reference proteome</keyword>
<keyword evidence="5 8" id="KW-0223">Dioxygenase</keyword>